<comment type="function">
    <text evidence="8">Catalyzes the deamination of adenosine to inosine at the wobble position 34 of tRNA(Arg2).</text>
</comment>
<dbReference type="PANTHER" id="PTHR11079">
    <property type="entry name" value="CYTOSINE DEAMINASE FAMILY MEMBER"/>
    <property type="match status" value="1"/>
</dbReference>
<comment type="subunit">
    <text evidence="2 8">Homodimer.</text>
</comment>
<evidence type="ECO:0000256" key="7">
    <source>
        <dbReference type="ARBA" id="ARBA00048045"/>
    </source>
</evidence>
<evidence type="ECO:0000313" key="12">
    <source>
        <dbReference type="Proteomes" id="UP000033434"/>
    </source>
</evidence>
<comment type="similarity">
    <text evidence="1">Belongs to the cytidine and deoxycytidylate deaminase family. ADAT2 subfamily.</text>
</comment>
<dbReference type="Gene3D" id="3.40.140.10">
    <property type="entry name" value="Cytidine Deaminase, domain 2"/>
    <property type="match status" value="1"/>
</dbReference>
<feature type="region of interest" description="Disordered" evidence="9">
    <location>
        <begin position="168"/>
        <end position="189"/>
    </location>
</feature>
<dbReference type="SUPFAM" id="SSF53927">
    <property type="entry name" value="Cytidine deaminase-like"/>
    <property type="match status" value="1"/>
</dbReference>
<comment type="cofactor">
    <cofactor evidence="8">
        <name>Zn(2+)</name>
        <dbReference type="ChEBI" id="CHEBI:29105"/>
    </cofactor>
    <text evidence="8">Binds 1 zinc ion per subunit.</text>
</comment>
<proteinExistence type="inferred from homology"/>
<evidence type="ECO:0000256" key="1">
    <source>
        <dbReference type="ARBA" id="ARBA00010669"/>
    </source>
</evidence>
<dbReference type="GO" id="GO:0008270">
    <property type="term" value="F:zinc ion binding"/>
    <property type="evidence" value="ECO:0007669"/>
    <property type="project" value="UniProtKB-UniRule"/>
</dbReference>
<reference evidence="11 12" key="1">
    <citation type="journal article" date="2015" name="BMC Genomics">
        <title>Genome mining reveals unlocked bioactive potential of marine Gram-negative bacteria.</title>
        <authorList>
            <person name="Machado H."/>
            <person name="Sonnenschein E.C."/>
            <person name="Melchiorsen J."/>
            <person name="Gram L."/>
        </authorList>
    </citation>
    <scope>NUCLEOTIDE SEQUENCE [LARGE SCALE GENOMIC DNA]</scope>
    <source>
        <strain evidence="11 12">S4054</strain>
    </source>
</reference>
<dbReference type="EC" id="3.5.4.33" evidence="8"/>
<dbReference type="InterPro" id="IPR016192">
    <property type="entry name" value="APOBEC/CMP_deaminase_Zn-bd"/>
</dbReference>
<dbReference type="GO" id="GO:0052717">
    <property type="term" value="F:tRNA-specific adenosine-34 deaminase activity"/>
    <property type="evidence" value="ECO:0007669"/>
    <property type="project" value="UniProtKB-UniRule"/>
</dbReference>
<evidence type="ECO:0000256" key="5">
    <source>
        <dbReference type="ARBA" id="ARBA00022801"/>
    </source>
</evidence>
<dbReference type="InterPro" id="IPR028883">
    <property type="entry name" value="tRNA_aden_deaminase"/>
</dbReference>
<dbReference type="InterPro" id="IPR016193">
    <property type="entry name" value="Cytidine_deaminase-like"/>
</dbReference>
<dbReference type="GO" id="GO:0002100">
    <property type="term" value="P:tRNA wobble adenosine to inosine editing"/>
    <property type="evidence" value="ECO:0007669"/>
    <property type="project" value="UniProtKB-UniRule"/>
</dbReference>
<dbReference type="CDD" id="cd01285">
    <property type="entry name" value="nucleoside_deaminase"/>
    <property type="match status" value="1"/>
</dbReference>
<evidence type="ECO:0000313" key="11">
    <source>
        <dbReference type="EMBL" id="KKE85385.1"/>
    </source>
</evidence>
<dbReference type="FunFam" id="3.40.140.10:FF:000005">
    <property type="entry name" value="tRNA-specific adenosine deaminase"/>
    <property type="match status" value="1"/>
</dbReference>
<dbReference type="PROSITE" id="PS51747">
    <property type="entry name" value="CYT_DCMP_DEAMINASES_2"/>
    <property type="match status" value="1"/>
</dbReference>
<evidence type="ECO:0000256" key="2">
    <source>
        <dbReference type="ARBA" id="ARBA00011738"/>
    </source>
</evidence>
<feature type="active site" description="Proton donor" evidence="8">
    <location>
        <position position="75"/>
    </location>
</feature>
<protein>
    <recommendedName>
        <fullName evidence="8">tRNA-specific adenosine deaminase</fullName>
        <ecNumber evidence="8">3.5.4.33</ecNumber>
    </recommendedName>
</protein>
<sequence>MCQAWYTKSTNYSDNFSMNNQELDEYWMRQALAYADKAEAENEIPVGAVIVQDGNLVAAGWNRSIGCHDPSAHAEMIAIREAGKQIQNYRLVDCTLYVTLEPCPMCAGLLVHSRVKRVVFGARDAKTGAVGSVMNLLQEPQLNHQPEVTAGILAQECSEKLSNFFRRRRKEHKAAKKARKSLEDNAAQD</sequence>
<keyword evidence="6 8" id="KW-0862">Zinc</keyword>
<dbReference type="Pfam" id="PF00383">
    <property type="entry name" value="dCMP_cyt_deam_1"/>
    <property type="match status" value="1"/>
</dbReference>
<dbReference type="NCBIfam" id="NF008113">
    <property type="entry name" value="PRK10860.1"/>
    <property type="match status" value="1"/>
</dbReference>
<keyword evidence="4 8" id="KW-0479">Metal-binding</keyword>
<organism evidence="11 12">
    <name type="scientific">Pseudoalteromonas luteoviolacea S4054</name>
    <dbReference type="NCBI Taxonomy" id="1129367"/>
    <lineage>
        <taxon>Bacteria</taxon>
        <taxon>Pseudomonadati</taxon>
        <taxon>Pseudomonadota</taxon>
        <taxon>Gammaproteobacteria</taxon>
        <taxon>Alteromonadales</taxon>
        <taxon>Pseudoalteromonadaceae</taxon>
        <taxon>Pseudoalteromonas</taxon>
    </lineage>
</organism>
<evidence type="ECO:0000256" key="8">
    <source>
        <dbReference type="HAMAP-Rule" id="MF_00972"/>
    </source>
</evidence>
<evidence type="ECO:0000256" key="9">
    <source>
        <dbReference type="SAM" id="MobiDB-lite"/>
    </source>
</evidence>
<evidence type="ECO:0000256" key="3">
    <source>
        <dbReference type="ARBA" id="ARBA00022694"/>
    </source>
</evidence>
<dbReference type="HAMAP" id="MF_00972">
    <property type="entry name" value="tRNA_aden_deaminase"/>
    <property type="match status" value="1"/>
</dbReference>
<comment type="catalytic activity">
    <reaction evidence="7 8">
        <text>adenosine(34) in tRNA + H2O + H(+) = inosine(34) in tRNA + NH4(+)</text>
        <dbReference type="Rhea" id="RHEA:43168"/>
        <dbReference type="Rhea" id="RHEA-COMP:10373"/>
        <dbReference type="Rhea" id="RHEA-COMP:10374"/>
        <dbReference type="ChEBI" id="CHEBI:15377"/>
        <dbReference type="ChEBI" id="CHEBI:15378"/>
        <dbReference type="ChEBI" id="CHEBI:28938"/>
        <dbReference type="ChEBI" id="CHEBI:74411"/>
        <dbReference type="ChEBI" id="CHEBI:82852"/>
        <dbReference type="EC" id="3.5.4.33"/>
    </reaction>
</comment>
<dbReference type="AlphaFoldDB" id="A0A0F6AGP4"/>
<accession>A0A0F6AGP4</accession>
<dbReference type="PROSITE" id="PS00903">
    <property type="entry name" value="CYT_DCMP_DEAMINASES_1"/>
    <property type="match status" value="1"/>
</dbReference>
<evidence type="ECO:0000256" key="6">
    <source>
        <dbReference type="ARBA" id="ARBA00022833"/>
    </source>
</evidence>
<dbReference type="PANTHER" id="PTHR11079:SF202">
    <property type="entry name" value="TRNA-SPECIFIC ADENOSINE DEAMINASE"/>
    <property type="match status" value="1"/>
</dbReference>
<keyword evidence="3 8" id="KW-0819">tRNA processing</keyword>
<keyword evidence="5 8" id="KW-0378">Hydrolase</keyword>
<dbReference type="Proteomes" id="UP000033434">
    <property type="component" value="Unassembled WGS sequence"/>
</dbReference>
<feature type="binding site" evidence="8">
    <location>
        <position position="106"/>
    </location>
    <ligand>
        <name>Zn(2+)</name>
        <dbReference type="ChEBI" id="CHEBI:29105"/>
        <note>catalytic</note>
    </ligand>
</feature>
<name>A0A0F6AGP4_9GAMM</name>
<dbReference type="InterPro" id="IPR002125">
    <property type="entry name" value="CMP_dCMP_dom"/>
</dbReference>
<feature type="domain" description="CMP/dCMP-type deaminase" evidence="10">
    <location>
        <begin position="22"/>
        <end position="147"/>
    </location>
</feature>
<evidence type="ECO:0000259" key="10">
    <source>
        <dbReference type="PROSITE" id="PS51747"/>
    </source>
</evidence>
<dbReference type="EMBL" id="AUXW01000057">
    <property type="protein sequence ID" value="KKE85385.1"/>
    <property type="molecule type" value="Genomic_DNA"/>
</dbReference>
<comment type="caution">
    <text evidence="11">The sequence shown here is derived from an EMBL/GenBank/DDBJ whole genome shotgun (WGS) entry which is preliminary data.</text>
</comment>
<feature type="binding site" evidence="8">
    <location>
        <position position="103"/>
    </location>
    <ligand>
        <name>Zn(2+)</name>
        <dbReference type="ChEBI" id="CHEBI:29105"/>
        <note>catalytic</note>
    </ligand>
</feature>
<feature type="compositionally biased region" description="Basic residues" evidence="9">
    <location>
        <begin position="168"/>
        <end position="179"/>
    </location>
</feature>
<evidence type="ECO:0000256" key="4">
    <source>
        <dbReference type="ARBA" id="ARBA00022723"/>
    </source>
</evidence>
<gene>
    <name evidence="8" type="primary">tadA</name>
    <name evidence="11" type="ORF">N479_05120</name>
</gene>
<dbReference type="PATRIC" id="fig|1129367.4.peg.614"/>
<feature type="binding site" evidence="8">
    <location>
        <position position="73"/>
    </location>
    <ligand>
        <name>Zn(2+)</name>
        <dbReference type="ChEBI" id="CHEBI:29105"/>
        <note>catalytic</note>
    </ligand>
</feature>